<dbReference type="EMBL" id="GBRH01174517">
    <property type="protein sequence ID" value="JAE23379.1"/>
    <property type="molecule type" value="Transcribed_RNA"/>
</dbReference>
<dbReference type="AlphaFoldDB" id="A0A0A9GIX0"/>
<protein>
    <submittedName>
        <fullName evidence="1">Uncharacterized protein</fullName>
    </submittedName>
</protein>
<reference evidence="1" key="1">
    <citation type="submission" date="2014-09" db="EMBL/GenBank/DDBJ databases">
        <authorList>
            <person name="Magalhaes I.L.F."/>
            <person name="Oliveira U."/>
            <person name="Santos F.R."/>
            <person name="Vidigal T.H.D.A."/>
            <person name="Brescovit A.D."/>
            <person name="Santos A.J."/>
        </authorList>
    </citation>
    <scope>NUCLEOTIDE SEQUENCE</scope>
    <source>
        <tissue evidence="1">Shoot tissue taken approximately 20 cm above the soil surface</tissue>
    </source>
</reference>
<sequence length="47" mass="5318">MCLTLHFSSLSSALRIRLEPVVVHVEFIQILLPPPPPRRCFYLSIAG</sequence>
<organism evidence="1">
    <name type="scientific">Arundo donax</name>
    <name type="common">Giant reed</name>
    <name type="synonym">Donax arundinaceus</name>
    <dbReference type="NCBI Taxonomy" id="35708"/>
    <lineage>
        <taxon>Eukaryota</taxon>
        <taxon>Viridiplantae</taxon>
        <taxon>Streptophyta</taxon>
        <taxon>Embryophyta</taxon>
        <taxon>Tracheophyta</taxon>
        <taxon>Spermatophyta</taxon>
        <taxon>Magnoliopsida</taxon>
        <taxon>Liliopsida</taxon>
        <taxon>Poales</taxon>
        <taxon>Poaceae</taxon>
        <taxon>PACMAD clade</taxon>
        <taxon>Arundinoideae</taxon>
        <taxon>Arundineae</taxon>
        <taxon>Arundo</taxon>
    </lineage>
</organism>
<accession>A0A0A9GIX0</accession>
<proteinExistence type="predicted"/>
<reference evidence="1" key="2">
    <citation type="journal article" date="2015" name="Data Brief">
        <title>Shoot transcriptome of the giant reed, Arundo donax.</title>
        <authorList>
            <person name="Barrero R.A."/>
            <person name="Guerrero F.D."/>
            <person name="Moolhuijzen P."/>
            <person name="Goolsby J.A."/>
            <person name="Tidwell J."/>
            <person name="Bellgard S.E."/>
            <person name="Bellgard M.I."/>
        </authorList>
    </citation>
    <scope>NUCLEOTIDE SEQUENCE</scope>
    <source>
        <tissue evidence="1">Shoot tissue taken approximately 20 cm above the soil surface</tissue>
    </source>
</reference>
<evidence type="ECO:0000313" key="1">
    <source>
        <dbReference type="EMBL" id="JAE23379.1"/>
    </source>
</evidence>
<name>A0A0A9GIX0_ARUDO</name>